<dbReference type="InterPro" id="IPR008042">
    <property type="entry name" value="Retrotrans_Pao"/>
</dbReference>
<evidence type="ECO:0000313" key="2">
    <source>
        <dbReference type="EMBL" id="GFY15439.1"/>
    </source>
</evidence>
<evidence type="ECO:0000313" key="3">
    <source>
        <dbReference type="Proteomes" id="UP000887159"/>
    </source>
</evidence>
<dbReference type="Pfam" id="PF05380">
    <property type="entry name" value="Peptidase_A17"/>
    <property type="match status" value="1"/>
</dbReference>
<evidence type="ECO:0000256" key="1">
    <source>
        <dbReference type="SAM" id="MobiDB-lite"/>
    </source>
</evidence>
<dbReference type="SUPFAM" id="SSF56672">
    <property type="entry name" value="DNA/RNA polymerases"/>
    <property type="match status" value="1"/>
</dbReference>
<organism evidence="2 3">
    <name type="scientific">Trichonephila clavipes</name>
    <name type="common">Golden silk orbweaver</name>
    <name type="synonym">Nephila clavipes</name>
    <dbReference type="NCBI Taxonomy" id="2585209"/>
    <lineage>
        <taxon>Eukaryota</taxon>
        <taxon>Metazoa</taxon>
        <taxon>Ecdysozoa</taxon>
        <taxon>Arthropoda</taxon>
        <taxon>Chelicerata</taxon>
        <taxon>Arachnida</taxon>
        <taxon>Araneae</taxon>
        <taxon>Araneomorphae</taxon>
        <taxon>Entelegynae</taxon>
        <taxon>Araneoidea</taxon>
        <taxon>Nephilidae</taxon>
        <taxon>Trichonephila</taxon>
    </lineage>
</organism>
<accession>A0A8X6VJT2</accession>
<dbReference type="GO" id="GO:0071897">
    <property type="term" value="P:DNA biosynthetic process"/>
    <property type="evidence" value="ECO:0007669"/>
    <property type="project" value="UniProtKB-ARBA"/>
</dbReference>
<dbReference type="PANTHER" id="PTHR47331:SF4">
    <property type="entry name" value="PEPTIDASE S1 DOMAIN-CONTAINING PROTEIN"/>
    <property type="match status" value="1"/>
</dbReference>
<dbReference type="PANTHER" id="PTHR47331">
    <property type="entry name" value="PHD-TYPE DOMAIN-CONTAINING PROTEIN"/>
    <property type="match status" value="1"/>
</dbReference>
<dbReference type="Proteomes" id="UP000887159">
    <property type="component" value="Unassembled WGS sequence"/>
</dbReference>
<proteinExistence type="predicted"/>
<dbReference type="InterPro" id="IPR005312">
    <property type="entry name" value="DUF1759"/>
</dbReference>
<dbReference type="AlphaFoldDB" id="A0A8X6VJT2"/>
<protein>
    <submittedName>
        <fullName evidence="2">Integrase catalytic domain-containing protein</fullName>
    </submittedName>
</protein>
<name>A0A8X6VJT2_TRICX</name>
<gene>
    <name evidence="2" type="primary">AVEN_221440_1</name>
    <name evidence="2" type="ORF">TNCV_1572501</name>
</gene>
<dbReference type="EMBL" id="BMAU01021334">
    <property type="protein sequence ID" value="GFY15439.1"/>
    <property type="molecule type" value="Genomic_DNA"/>
</dbReference>
<sequence length="786" mass="90543">MDISSRKENTGAIKNNSTEISTTSKVAPEVLTQNFVPEKANVKLPKLTINHFYGDNSQWLTFWNTFETAIHKNEYLDKITKFNYLRTYLKGSALNSIDGLSITPENYDAAIEILISRFGKKNILINTHMNNLFRIPPLKNARDPVLFRIFFDQVQSEIRSLKSLGINSETYGNILTPMLIKLLPPNLIFEFNKLTGDSEYDLDQLLQFLIERLNATERSQIMTHSEIHSASKTNKCSLREQPPPRRFTYPVSSNKKEKNVFTAAELLTVEKKDKTLSCIFCEEYKRDNRRLLTGEIKQITENLVAIHTRLGWTLMGESGENTRRCETLLSLHVSDLDISELWRLDTIGKNDNITVYQHNRVVFGISSSPFLLGATIEFHLKNAPDHYKETAHTLLESFYVDNLVCSVNSKEKLDKLIVESQEILEEGKFELRGWEHNNLDPQTENTVPTERRSVPVLGLKWDLDQDLLSVDIKVHESKNEILTKRKILSLVHKIFDPIGFTCPVTLIPKIMLQECWTLRVKWDSELPASIWQKFQKWKDQLHRLKAIAVPRCMIEDPETSQNLSLHVFCDDSKAAYATCIFLRSENENSASCQLVQARSRVAPLKSISIPRLELLACTIGARLARTVKEDLKLPSLPVFYWSDSTNALYWIKKSENWAVFVSNRVKEIRNLSNPDDWYYVPGSKNPADLPSRGCSVDVLAKSKWWEGPDWLRGPPKDWPIKEIYPDFEIVNAEKRKKVTSATNSETNKFKFFNDVSSFGKIVRIMAYVLRFCNNLKKNRIDPKKEN</sequence>
<reference evidence="2" key="1">
    <citation type="submission" date="2020-08" db="EMBL/GenBank/DDBJ databases">
        <title>Multicomponent nature underlies the extraordinary mechanical properties of spider dragline silk.</title>
        <authorList>
            <person name="Kono N."/>
            <person name="Nakamura H."/>
            <person name="Mori M."/>
            <person name="Yoshida Y."/>
            <person name="Ohtoshi R."/>
            <person name="Malay A.D."/>
            <person name="Moran D.A.P."/>
            <person name="Tomita M."/>
            <person name="Numata K."/>
            <person name="Arakawa K."/>
        </authorList>
    </citation>
    <scope>NUCLEOTIDE SEQUENCE</scope>
</reference>
<keyword evidence="3" id="KW-1185">Reference proteome</keyword>
<comment type="caution">
    <text evidence="2">The sequence shown here is derived from an EMBL/GenBank/DDBJ whole genome shotgun (WGS) entry which is preliminary data.</text>
</comment>
<feature type="region of interest" description="Disordered" evidence="1">
    <location>
        <begin position="232"/>
        <end position="251"/>
    </location>
</feature>
<dbReference type="InterPro" id="IPR043502">
    <property type="entry name" value="DNA/RNA_pol_sf"/>
</dbReference>
<dbReference type="Pfam" id="PF03564">
    <property type="entry name" value="DUF1759"/>
    <property type="match status" value="1"/>
</dbReference>